<evidence type="ECO:0000256" key="2">
    <source>
        <dbReference type="ARBA" id="ARBA00005262"/>
    </source>
</evidence>
<dbReference type="PANTHER" id="PTHR33567">
    <property type="entry name" value="CHROMATE ION TRANSPORTER (EUROFUNG)"/>
    <property type="match status" value="1"/>
</dbReference>
<dbReference type="PIRSF" id="PIRSF004810">
    <property type="entry name" value="ChrA"/>
    <property type="match status" value="1"/>
</dbReference>
<dbReference type="GO" id="GO:0005886">
    <property type="term" value="C:plasma membrane"/>
    <property type="evidence" value="ECO:0007669"/>
    <property type="project" value="UniProtKB-SubCell"/>
</dbReference>
<evidence type="ECO:0000256" key="4">
    <source>
        <dbReference type="ARBA" id="ARBA00022692"/>
    </source>
</evidence>
<gene>
    <name evidence="8" type="primary">chrA</name>
    <name evidence="8" type="ORF">E6H00_02705</name>
</gene>
<dbReference type="PANTHER" id="PTHR33567:SF3">
    <property type="entry name" value="CHROMATE ION TRANSPORTER (EUROFUNG)"/>
    <property type="match status" value="1"/>
</dbReference>
<feature type="transmembrane region" description="Helical" evidence="7">
    <location>
        <begin position="228"/>
        <end position="253"/>
    </location>
</feature>
<comment type="caution">
    <text evidence="8">The sequence shown here is derived from an EMBL/GenBank/DDBJ whole genome shotgun (WGS) entry which is preliminary data.</text>
</comment>
<feature type="transmembrane region" description="Helical" evidence="7">
    <location>
        <begin position="81"/>
        <end position="105"/>
    </location>
</feature>
<keyword evidence="4 7" id="KW-0812">Transmembrane</keyword>
<evidence type="ECO:0000256" key="6">
    <source>
        <dbReference type="ARBA" id="ARBA00023136"/>
    </source>
</evidence>
<dbReference type="EMBL" id="VBAK01000059">
    <property type="protein sequence ID" value="TMI92457.1"/>
    <property type="molecule type" value="Genomic_DNA"/>
</dbReference>
<keyword evidence="6 7" id="KW-0472">Membrane</keyword>
<feature type="transmembrane region" description="Helical" evidence="7">
    <location>
        <begin position="149"/>
        <end position="177"/>
    </location>
</feature>
<feature type="transmembrane region" description="Helical" evidence="7">
    <location>
        <begin position="334"/>
        <end position="352"/>
    </location>
</feature>
<evidence type="ECO:0000256" key="7">
    <source>
        <dbReference type="SAM" id="Phobius"/>
    </source>
</evidence>
<organism evidence="8 9">
    <name type="scientific">Candidatus Segetimicrobium genomatis</name>
    <dbReference type="NCBI Taxonomy" id="2569760"/>
    <lineage>
        <taxon>Bacteria</taxon>
        <taxon>Bacillati</taxon>
        <taxon>Candidatus Sysuimicrobiota</taxon>
        <taxon>Candidatus Sysuimicrobiia</taxon>
        <taxon>Candidatus Sysuimicrobiales</taxon>
        <taxon>Candidatus Segetimicrobiaceae</taxon>
        <taxon>Candidatus Segetimicrobium</taxon>
    </lineage>
</organism>
<keyword evidence="3" id="KW-1003">Cell membrane</keyword>
<dbReference type="AlphaFoldDB" id="A0A537K9M4"/>
<feature type="transmembrane region" description="Helical" evidence="7">
    <location>
        <begin position="358"/>
        <end position="375"/>
    </location>
</feature>
<feature type="transmembrane region" description="Helical" evidence="7">
    <location>
        <begin position="13"/>
        <end position="34"/>
    </location>
</feature>
<comment type="similarity">
    <text evidence="2">Belongs to the chromate ion transporter (CHR) (TC 2.A.51) family.</text>
</comment>
<keyword evidence="5 7" id="KW-1133">Transmembrane helix</keyword>
<name>A0A537K9M4_9BACT</name>
<evidence type="ECO:0000256" key="3">
    <source>
        <dbReference type="ARBA" id="ARBA00022475"/>
    </source>
</evidence>
<evidence type="ECO:0000313" key="8">
    <source>
        <dbReference type="EMBL" id="TMI92457.1"/>
    </source>
</evidence>
<sequence length="400" mass="41361">MSASNSSRSAGEVALLFLKLGCIAFGGPAAHIALMRREVVVRRRWLDEQQFLDLLGASNLIPGPTSTELAIYLGYARAGRLGLVLAGALFILPAMLLVLAFAWTYVRYGATPQAAALLYGIKPVIIAVIVEAIYALLRPAVKNWRLGLAAAAALSLYLLGQNPLIPLFGLSLLVMLVENRGRLPSGARAGGAGRGGHIVLVLPAAPGAADVLAHAGGPIAAGAAGFSLAALFLTFLKIGATLYGSGYVLLAFLRDDFVRRLGWLTDRQVLDAIAVGQFTPGPVFTTATFIGYLTGGWPGAVAATVGIFLPAFVLVAAVYPLVPRLRTSPWTAAFLDGANAAALGLMAAVAWQLGATSLVDPFTAALALAAAVLLIRSRVNSAWLVLGGAVAGAAYRLALG</sequence>
<protein>
    <submittedName>
        <fullName evidence="8">Chromate efflux transporter</fullName>
    </submittedName>
</protein>
<dbReference type="Pfam" id="PF02417">
    <property type="entry name" value="Chromate_transp"/>
    <property type="match status" value="2"/>
</dbReference>
<dbReference type="InterPro" id="IPR014047">
    <property type="entry name" value="Chr_Tranpt_l_chain"/>
</dbReference>
<proteinExistence type="inferred from homology"/>
<comment type="subcellular location">
    <subcellularLocation>
        <location evidence="1">Cell membrane</location>
        <topology evidence="1">Multi-pass membrane protein</topology>
    </subcellularLocation>
</comment>
<dbReference type="Proteomes" id="UP000318509">
    <property type="component" value="Unassembled WGS sequence"/>
</dbReference>
<dbReference type="NCBIfam" id="TIGR00937">
    <property type="entry name" value="2A51"/>
    <property type="match status" value="1"/>
</dbReference>
<feature type="transmembrane region" description="Helical" evidence="7">
    <location>
        <begin position="117"/>
        <end position="137"/>
    </location>
</feature>
<reference evidence="8 9" key="1">
    <citation type="journal article" date="2019" name="Nat. Microbiol.">
        <title>Mediterranean grassland soil C-N compound turnover is dependent on rainfall and depth, and is mediated by genomically divergent microorganisms.</title>
        <authorList>
            <person name="Diamond S."/>
            <person name="Andeer P.F."/>
            <person name="Li Z."/>
            <person name="Crits-Christoph A."/>
            <person name="Burstein D."/>
            <person name="Anantharaman K."/>
            <person name="Lane K.R."/>
            <person name="Thomas B.C."/>
            <person name="Pan C."/>
            <person name="Northen T.R."/>
            <person name="Banfield J.F."/>
        </authorList>
    </citation>
    <scope>NUCLEOTIDE SEQUENCE [LARGE SCALE GENOMIC DNA]</scope>
    <source>
        <strain evidence="8">NP_3</strain>
    </source>
</reference>
<evidence type="ECO:0000256" key="5">
    <source>
        <dbReference type="ARBA" id="ARBA00022989"/>
    </source>
</evidence>
<dbReference type="InterPro" id="IPR003370">
    <property type="entry name" value="Chromate_transpt"/>
</dbReference>
<evidence type="ECO:0000313" key="9">
    <source>
        <dbReference type="Proteomes" id="UP000318509"/>
    </source>
</evidence>
<feature type="transmembrane region" description="Helical" evidence="7">
    <location>
        <begin position="273"/>
        <end position="294"/>
    </location>
</feature>
<dbReference type="GO" id="GO:0015109">
    <property type="term" value="F:chromate transmembrane transporter activity"/>
    <property type="evidence" value="ECO:0007669"/>
    <property type="project" value="InterPro"/>
</dbReference>
<feature type="transmembrane region" description="Helical" evidence="7">
    <location>
        <begin position="300"/>
        <end position="322"/>
    </location>
</feature>
<evidence type="ECO:0000256" key="1">
    <source>
        <dbReference type="ARBA" id="ARBA00004651"/>
    </source>
</evidence>
<feature type="transmembrane region" description="Helical" evidence="7">
    <location>
        <begin position="382"/>
        <end position="399"/>
    </location>
</feature>
<accession>A0A537K9M4</accession>